<dbReference type="AlphaFoldDB" id="A0A9E5DHE0"/>
<dbReference type="RefSeq" id="WP_048082198.1">
    <property type="nucleotide sequence ID" value="NZ_JAPVER010000020.1"/>
</dbReference>
<gene>
    <name evidence="3" type="ORF">O3H35_00455</name>
    <name evidence="2" type="ORF">O3H54_07045</name>
</gene>
<dbReference type="Pfam" id="PF05048">
    <property type="entry name" value="NosD"/>
    <property type="match status" value="1"/>
</dbReference>
<sequence length="169" mass="17709">MKLKGVFLILVLCFLSVGTVSAANLTVNPGGSIQSVIDNASSNDTITVNDNNGSAYTYNENIVINKKLTLQAKSGGLVAIRTLDSSLPTVRVTSNGNGSVIKGFTIKGVTSPSAGILVDQCSKCTISGNNISNNYIGVQFQDSKNNTVFGNNLNAMIVEFMGILQIITS</sequence>
<feature type="domain" description="Periplasmic copper-binding protein NosD beta helix" evidence="1">
    <location>
        <begin position="38"/>
        <end position="154"/>
    </location>
</feature>
<comment type="caution">
    <text evidence="2">The sequence shown here is derived from an EMBL/GenBank/DDBJ whole genome shotgun (WGS) entry which is preliminary data.</text>
</comment>
<dbReference type="InterPro" id="IPR022441">
    <property type="entry name" value="Para_beta_helix_rpt-2"/>
</dbReference>
<evidence type="ECO:0000313" key="3">
    <source>
        <dbReference type="EMBL" id="MCZ3371099.1"/>
    </source>
</evidence>
<evidence type="ECO:0000259" key="1">
    <source>
        <dbReference type="Pfam" id="PF05048"/>
    </source>
</evidence>
<dbReference type="Proteomes" id="UP001068021">
    <property type="component" value="Unassembled WGS sequence"/>
</dbReference>
<evidence type="ECO:0000313" key="2">
    <source>
        <dbReference type="EMBL" id="MCZ3365636.1"/>
    </source>
</evidence>
<name>A0A9E5DHE0_9EURY</name>
<dbReference type="Gene3D" id="2.160.20.10">
    <property type="entry name" value="Single-stranded right-handed beta-helix, Pectin lyase-like"/>
    <property type="match status" value="1"/>
</dbReference>
<dbReference type="Proteomes" id="UP001074446">
    <property type="component" value="Unassembled WGS sequence"/>
</dbReference>
<dbReference type="EMBL" id="JAPVES010000024">
    <property type="protein sequence ID" value="MCZ3371099.1"/>
    <property type="molecule type" value="Genomic_DNA"/>
</dbReference>
<dbReference type="InterPro" id="IPR012334">
    <property type="entry name" value="Pectin_lyas_fold"/>
</dbReference>
<proteinExistence type="predicted"/>
<dbReference type="SUPFAM" id="SSF51126">
    <property type="entry name" value="Pectin lyase-like"/>
    <property type="match status" value="1"/>
</dbReference>
<dbReference type="EMBL" id="JAPVER010000020">
    <property type="protein sequence ID" value="MCZ3365636.1"/>
    <property type="molecule type" value="Genomic_DNA"/>
</dbReference>
<evidence type="ECO:0000313" key="4">
    <source>
        <dbReference type="Proteomes" id="UP001068021"/>
    </source>
</evidence>
<organism evidence="2 4">
    <name type="scientific">Methanobacterium veterum</name>
    <dbReference type="NCBI Taxonomy" id="408577"/>
    <lineage>
        <taxon>Archaea</taxon>
        <taxon>Methanobacteriati</taxon>
        <taxon>Methanobacteriota</taxon>
        <taxon>Methanomada group</taxon>
        <taxon>Methanobacteria</taxon>
        <taxon>Methanobacteriales</taxon>
        <taxon>Methanobacteriaceae</taxon>
        <taxon>Methanobacterium</taxon>
    </lineage>
</organism>
<dbReference type="InterPro" id="IPR007742">
    <property type="entry name" value="NosD_dom"/>
</dbReference>
<protein>
    <submittedName>
        <fullName evidence="2">DUF1565 domain-containing protein</fullName>
    </submittedName>
</protein>
<accession>A0A9E5DHE0</accession>
<keyword evidence="4" id="KW-1185">Reference proteome</keyword>
<dbReference type="InterPro" id="IPR011050">
    <property type="entry name" value="Pectin_lyase_fold/virulence"/>
</dbReference>
<reference evidence="2" key="1">
    <citation type="submission" date="2022-12" db="EMBL/GenBank/DDBJ databases">
        <title>Reclassification of two methanogenic archaea species isolated from the Kolyma lowland permafrost.</title>
        <authorList>
            <person name="Trubitsyn V.E."/>
            <person name="Rivkina E.M."/>
            <person name="Shcherbakova V.A."/>
        </authorList>
    </citation>
    <scope>NUCLEOTIDE SEQUENCE</scope>
    <source>
        <strain evidence="2">M2</strain>
        <strain evidence="3">MK4</strain>
    </source>
</reference>
<dbReference type="NCBIfam" id="TIGR03804">
    <property type="entry name" value="para_beta_helix"/>
    <property type="match status" value="1"/>
</dbReference>